<evidence type="ECO:0008006" key="3">
    <source>
        <dbReference type="Google" id="ProtNLM"/>
    </source>
</evidence>
<comment type="caution">
    <text evidence="1">The sequence shown here is derived from an EMBL/GenBank/DDBJ whole genome shotgun (WGS) entry which is preliminary data.</text>
</comment>
<evidence type="ECO:0000313" key="2">
    <source>
        <dbReference type="Proteomes" id="UP000014065"/>
    </source>
</evidence>
<proteinExistence type="predicted"/>
<protein>
    <recommendedName>
        <fullName evidence="3">TFIIS-type domain-containing protein</fullName>
    </recommendedName>
</protein>
<sequence length="45" mass="5320">MKDEGCPTCSSKNFGVLEIIKENNDSSKWKMQCYNCKKFWFSLNH</sequence>
<gene>
    <name evidence="1" type="ORF">BG20_I1561</name>
</gene>
<dbReference type="Proteomes" id="UP000014065">
    <property type="component" value="Unassembled WGS sequence"/>
</dbReference>
<name>S2EK30_9ARCH</name>
<keyword evidence="2" id="KW-1185">Reference proteome</keyword>
<reference evidence="1 2" key="1">
    <citation type="journal article" date="2012" name="J. Bacteriol.">
        <title>Genome Sequence of "Candidatus Nitrosoarchaeum limnia" BG20, a Low-Salinity Ammonia-Oxidizing Archaeon from the San Francisco Bay Estuary.</title>
        <authorList>
            <person name="Mosier A.C."/>
            <person name="Allen E.E."/>
            <person name="Kim M."/>
            <person name="Ferriera S."/>
            <person name="Francis C.A."/>
        </authorList>
    </citation>
    <scope>NUCLEOTIDE SEQUENCE [LARGE SCALE GENOMIC DNA]</scope>
    <source>
        <strain evidence="1 2">BG20</strain>
    </source>
</reference>
<dbReference type="EMBL" id="AHJG01000231">
    <property type="protein sequence ID" value="EPA05027.1"/>
    <property type="molecule type" value="Genomic_DNA"/>
</dbReference>
<accession>S2EK30</accession>
<evidence type="ECO:0000313" key="1">
    <source>
        <dbReference type="EMBL" id="EPA05027.1"/>
    </source>
</evidence>
<dbReference type="AlphaFoldDB" id="S2EK30"/>
<organism evidence="1 2">
    <name type="scientific">Candidatus Nitrosarchaeum limnium BG20</name>
    <dbReference type="NCBI Taxonomy" id="859192"/>
    <lineage>
        <taxon>Archaea</taxon>
        <taxon>Nitrososphaerota</taxon>
        <taxon>Nitrososphaeria</taxon>
        <taxon>Nitrosopumilales</taxon>
        <taxon>Nitrosopumilaceae</taxon>
        <taxon>Nitrosarchaeum</taxon>
    </lineage>
</organism>